<comment type="subcellular location">
    <subcellularLocation>
        <location evidence="6">Cell projection</location>
        <location evidence="6">Dendritic spine</location>
    </subcellularLocation>
    <subcellularLocation>
        <location evidence="5">Cell projection</location>
        <location evidence="5">Lamellipodium</location>
    </subcellularLocation>
    <subcellularLocation>
        <location evidence="3">Cytoplasm</location>
        <location evidence="3">Cytoskeleton</location>
    </subcellularLocation>
    <subcellularLocation>
        <location evidence="7">Cytoplasm</location>
        <location evidence="7">Perinuclear region</location>
    </subcellularLocation>
    <subcellularLocation>
        <location evidence="4">Early endosome membrane</location>
        <topology evidence="4">Peripheral membrane protein</topology>
        <orientation evidence="4">Cytoplasmic side</orientation>
    </subcellularLocation>
    <subcellularLocation>
        <location evidence="1">Nucleus</location>
    </subcellularLocation>
    <subcellularLocation>
        <location evidence="2">Recycling endosome membrane</location>
        <topology evidence="2">Peripheral membrane protein</topology>
        <orientation evidence="2">Cytoplasmic side</orientation>
    </subcellularLocation>
    <subcellularLocation>
        <location evidence="19">Synapse</location>
        <location evidence="19">Synaptosome</location>
    </subcellularLocation>
</comment>
<accession>A0A553N3P3</accession>
<dbReference type="GO" id="GO:0030018">
    <property type="term" value="C:Z disc"/>
    <property type="evidence" value="ECO:0007669"/>
    <property type="project" value="TreeGrafter"/>
</dbReference>
<evidence type="ECO:0000256" key="4">
    <source>
        <dbReference type="ARBA" id="ARBA00004469"/>
    </source>
</evidence>
<keyword evidence="16" id="KW-0206">Cytoskeleton</keyword>
<dbReference type="PANTHER" id="PTHR24214:SF6">
    <property type="entry name" value="PDZ AND LIM DOMAIN PROTEIN 4"/>
    <property type="match status" value="1"/>
</dbReference>
<evidence type="ECO:0000313" key="28">
    <source>
        <dbReference type="EMBL" id="TRY60055.1"/>
    </source>
</evidence>
<dbReference type="Pfam" id="PF00595">
    <property type="entry name" value="PDZ"/>
    <property type="match status" value="1"/>
</dbReference>
<dbReference type="PROSITE" id="PS50023">
    <property type="entry name" value="LIM_DOMAIN_2"/>
    <property type="match status" value="1"/>
</dbReference>
<gene>
    <name evidence="28" type="ORF">DNTS_010095</name>
</gene>
<dbReference type="AlphaFoldDB" id="A0A553N3P3"/>
<dbReference type="EMBL" id="SRMA01027084">
    <property type="protein sequence ID" value="TRY60054.1"/>
    <property type="molecule type" value="Genomic_DNA"/>
</dbReference>
<dbReference type="PROSITE" id="PS00478">
    <property type="entry name" value="LIM_DOMAIN_1"/>
    <property type="match status" value="1"/>
</dbReference>
<reference evidence="28" key="2">
    <citation type="submission" date="2019-04" db="EMBL/GenBank/DDBJ databases">
        <authorList>
            <person name="Kadobianskyi M."/>
            <person name="Schulze L."/>
            <person name="Schuelke M."/>
            <person name="Judkewitz B."/>
        </authorList>
    </citation>
    <scope>NUCLEOTIDE SEQUENCE</scope>
    <source>
        <strain evidence="28">Bolton</strain>
        <tissue evidence="28">Whole-body</tissue>
    </source>
</reference>
<dbReference type="SUPFAM" id="SSF57716">
    <property type="entry name" value="Glucocorticoid receptor-like (DNA-binding domain)"/>
    <property type="match status" value="2"/>
</dbReference>
<dbReference type="PROSITE" id="PS50106">
    <property type="entry name" value="PDZ"/>
    <property type="match status" value="1"/>
</dbReference>
<dbReference type="GO" id="GO:0031941">
    <property type="term" value="C:filamentous actin"/>
    <property type="evidence" value="ECO:0007669"/>
    <property type="project" value="TreeGrafter"/>
</dbReference>
<feature type="domain" description="PDZ" evidence="26">
    <location>
        <begin position="1"/>
        <end position="52"/>
    </location>
</feature>
<evidence type="ECO:0000256" key="1">
    <source>
        <dbReference type="ARBA" id="ARBA00004123"/>
    </source>
</evidence>
<proteinExistence type="predicted"/>
<reference evidence="28 29" key="1">
    <citation type="journal article" date="2019" name="Sci. Data">
        <title>Hybrid genome assembly and annotation of Danionella translucida.</title>
        <authorList>
            <person name="Kadobianskyi M."/>
            <person name="Schulze L."/>
            <person name="Schuelke M."/>
            <person name="Judkewitz B."/>
        </authorList>
    </citation>
    <scope>NUCLEOTIDE SEQUENCE [LARGE SCALE GENOMIC DNA]</scope>
    <source>
        <strain evidence="28 29">Bolton</strain>
    </source>
</reference>
<dbReference type="GO" id="GO:0001725">
    <property type="term" value="C:stress fiber"/>
    <property type="evidence" value="ECO:0007669"/>
    <property type="project" value="TreeGrafter"/>
</dbReference>
<dbReference type="OrthoDB" id="1293114at2759"/>
<evidence type="ECO:0000313" key="29">
    <source>
        <dbReference type="Proteomes" id="UP000316079"/>
    </source>
</evidence>
<evidence type="ECO:0000256" key="22">
    <source>
        <dbReference type="PROSITE-ProRule" id="PRU00042"/>
    </source>
</evidence>
<dbReference type="Pfam" id="PF15936">
    <property type="entry name" value="DUF4749"/>
    <property type="match status" value="1"/>
</dbReference>
<evidence type="ECO:0000256" key="15">
    <source>
        <dbReference type="ARBA" id="ARBA00023136"/>
    </source>
</evidence>
<evidence type="ECO:0000256" key="12">
    <source>
        <dbReference type="ARBA" id="ARBA00022833"/>
    </source>
</evidence>
<dbReference type="GO" id="GO:0030027">
    <property type="term" value="C:lamellipodium"/>
    <property type="evidence" value="ECO:0007669"/>
    <property type="project" value="UniProtKB-SubCell"/>
</dbReference>
<feature type="compositionally biased region" description="Polar residues" evidence="24">
    <location>
        <begin position="162"/>
        <end position="172"/>
    </location>
</feature>
<dbReference type="Gene3D" id="2.30.42.10">
    <property type="match status" value="1"/>
</dbReference>
<dbReference type="InterPro" id="IPR001781">
    <property type="entry name" value="Znf_LIM"/>
</dbReference>
<dbReference type="InterPro" id="IPR050604">
    <property type="entry name" value="PDZ-LIM_domain"/>
</dbReference>
<dbReference type="GO" id="GO:0030036">
    <property type="term" value="P:actin cytoskeleton organization"/>
    <property type="evidence" value="ECO:0007669"/>
    <property type="project" value="TreeGrafter"/>
</dbReference>
<evidence type="ECO:0000256" key="11">
    <source>
        <dbReference type="ARBA" id="ARBA00022753"/>
    </source>
</evidence>
<keyword evidence="8" id="KW-0963">Cytoplasm</keyword>
<keyword evidence="29" id="KW-1185">Reference proteome</keyword>
<dbReference type="STRING" id="623744.A0A553N3P3"/>
<keyword evidence="14 23" id="KW-0440">LIM domain</keyword>
<dbReference type="GO" id="GO:0055038">
    <property type="term" value="C:recycling endosome membrane"/>
    <property type="evidence" value="ECO:0007669"/>
    <property type="project" value="UniProtKB-SubCell"/>
</dbReference>
<dbReference type="GO" id="GO:0061061">
    <property type="term" value="P:muscle structure development"/>
    <property type="evidence" value="ECO:0007669"/>
    <property type="project" value="TreeGrafter"/>
</dbReference>
<evidence type="ECO:0000256" key="2">
    <source>
        <dbReference type="ARBA" id="ARBA00004159"/>
    </source>
</evidence>
<dbReference type="InterPro" id="IPR013087">
    <property type="entry name" value="Znf_C2H2_type"/>
</dbReference>
<name>A0A553N3P3_9TELE</name>
<protein>
    <recommendedName>
        <fullName evidence="20">PDZ and LIM domain protein 4</fullName>
    </recommendedName>
</protein>
<evidence type="ECO:0000256" key="16">
    <source>
        <dbReference type="ARBA" id="ARBA00023212"/>
    </source>
</evidence>
<evidence type="ECO:0000256" key="13">
    <source>
        <dbReference type="ARBA" id="ARBA00023018"/>
    </source>
</evidence>
<feature type="domain" description="LIM zinc-binding" evidence="25">
    <location>
        <begin position="309"/>
        <end position="368"/>
    </location>
</feature>
<evidence type="ECO:0000256" key="10">
    <source>
        <dbReference type="ARBA" id="ARBA00022723"/>
    </source>
</evidence>
<feature type="domain" description="C2H2-type" evidence="27">
    <location>
        <begin position="335"/>
        <end position="366"/>
    </location>
</feature>
<dbReference type="GO" id="GO:0048471">
    <property type="term" value="C:perinuclear region of cytoplasm"/>
    <property type="evidence" value="ECO:0007669"/>
    <property type="project" value="UniProtKB-SubCell"/>
</dbReference>
<evidence type="ECO:0000256" key="23">
    <source>
        <dbReference type="PROSITE-ProRule" id="PRU00125"/>
    </source>
</evidence>
<evidence type="ECO:0000256" key="8">
    <source>
        <dbReference type="ARBA" id="ARBA00022490"/>
    </source>
</evidence>
<dbReference type="EMBL" id="SRMA01027084">
    <property type="protein sequence ID" value="TRY60055.1"/>
    <property type="molecule type" value="Genomic_DNA"/>
</dbReference>
<organism evidence="28 29">
    <name type="scientific">Danionella cerebrum</name>
    <dbReference type="NCBI Taxonomy" id="2873325"/>
    <lineage>
        <taxon>Eukaryota</taxon>
        <taxon>Metazoa</taxon>
        <taxon>Chordata</taxon>
        <taxon>Craniata</taxon>
        <taxon>Vertebrata</taxon>
        <taxon>Euteleostomi</taxon>
        <taxon>Actinopterygii</taxon>
        <taxon>Neopterygii</taxon>
        <taxon>Teleostei</taxon>
        <taxon>Ostariophysi</taxon>
        <taxon>Cypriniformes</taxon>
        <taxon>Danionidae</taxon>
        <taxon>Danioninae</taxon>
        <taxon>Danionella</taxon>
    </lineage>
</organism>
<evidence type="ECO:0000256" key="5">
    <source>
        <dbReference type="ARBA" id="ARBA00004510"/>
    </source>
</evidence>
<evidence type="ECO:0000259" key="25">
    <source>
        <dbReference type="PROSITE" id="PS50023"/>
    </source>
</evidence>
<dbReference type="Proteomes" id="UP000316079">
    <property type="component" value="Unassembled WGS sequence"/>
</dbReference>
<dbReference type="GO" id="GO:0051371">
    <property type="term" value="F:muscle alpha-actinin binding"/>
    <property type="evidence" value="ECO:0007669"/>
    <property type="project" value="TreeGrafter"/>
</dbReference>
<feature type="compositionally biased region" description="Polar residues" evidence="24">
    <location>
        <begin position="187"/>
        <end position="204"/>
    </location>
</feature>
<keyword evidence="18" id="KW-0966">Cell projection</keyword>
<dbReference type="InterPro" id="IPR031847">
    <property type="entry name" value="PDLI1-4/Zasp-like_mid"/>
</dbReference>
<evidence type="ECO:0000256" key="18">
    <source>
        <dbReference type="ARBA" id="ARBA00023273"/>
    </source>
</evidence>
<dbReference type="PROSITE" id="PS50157">
    <property type="entry name" value="ZINC_FINGER_C2H2_2"/>
    <property type="match status" value="1"/>
</dbReference>
<keyword evidence="13" id="KW-0770">Synapse</keyword>
<dbReference type="Pfam" id="PF00412">
    <property type="entry name" value="LIM"/>
    <property type="match status" value="1"/>
</dbReference>
<evidence type="ECO:0000256" key="24">
    <source>
        <dbReference type="SAM" id="MobiDB-lite"/>
    </source>
</evidence>
<dbReference type="InterPro" id="IPR036034">
    <property type="entry name" value="PDZ_sf"/>
</dbReference>
<feature type="region of interest" description="Disordered" evidence="24">
    <location>
        <begin position="96"/>
        <end position="236"/>
    </location>
</feature>
<dbReference type="Gene3D" id="2.10.110.10">
    <property type="entry name" value="Cysteine Rich Protein"/>
    <property type="match status" value="1"/>
</dbReference>
<evidence type="ECO:0000256" key="21">
    <source>
        <dbReference type="ARBA" id="ARBA00045474"/>
    </source>
</evidence>
<evidence type="ECO:0000259" key="26">
    <source>
        <dbReference type="PROSITE" id="PS50106"/>
    </source>
</evidence>
<keyword evidence="12 23" id="KW-0862">Zinc</keyword>
<feature type="compositionally biased region" description="Polar residues" evidence="24">
    <location>
        <begin position="117"/>
        <end position="132"/>
    </location>
</feature>
<evidence type="ECO:0000256" key="17">
    <source>
        <dbReference type="ARBA" id="ARBA00023242"/>
    </source>
</evidence>
<dbReference type="FunFam" id="2.30.42.10:FF:000055">
    <property type="entry name" value="PDZ and LIM domain protein 3"/>
    <property type="match status" value="1"/>
</dbReference>
<dbReference type="GO" id="GO:0043197">
    <property type="term" value="C:dendritic spine"/>
    <property type="evidence" value="ECO:0007669"/>
    <property type="project" value="UniProtKB-SubCell"/>
</dbReference>
<sequence length="386" mass="42605">MGMITPASKAAQSSMNPGDTILAINGESTENMTHMEAQNRIKACSGQLVLHICSECTDRLRVIYEQVYGEGKSKKAKNTDDTDLFPQVMKLSERAKGCKLEPGNSWSSTGVEEHKTSPFTTTLESDSQTFRPISSGYSPTPQSPPPRSPVTYNNGHYRPLYNNPSGLYTQSNGSGGLPKQMAGLSLGSPQSFSPELQTNSSGNRNGFDPDSDVYRMLQDPEEPASEPKQSGSHVCMENEESLNRICPRLKSEGFDFQHLFYQQQLLLWVSPVDRPGIRGLRSPVKSPVPKLTSPIPSPLSPIPGLQKLPQCTRCAHGIVGTIVKARDKLYHPDCFQCDDCGLNLKHRGYFYIHENLFCETHAKERVQPPEGYDVVAVYPNATVQLV</sequence>
<keyword evidence="10 23" id="KW-0479">Metal-binding</keyword>
<evidence type="ECO:0000256" key="19">
    <source>
        <dbReference type="ARBA" id="ARBA00034102"/>
    </source>
</evidence>
<dbReference type="GO" id="GO:0003779">
    <property type="term" value="F:actin binding"/>
    <property type="evidence" value="ECO:0007669"/>
    <property type="project" value="TreeGrafter"/>
</dbReference>
<evidence type="ECO:0000259" key="27">
    <source>
        <dbReference type="PROSITE" id="PS50157"/>
    </source>
</evidence>
<dbReference type="SMART" id="SM00132">
    <property type="entry name" value="LIM"/>
    <property type="match status" value="1"/>
</dbReference>
<comment type="function">
    <text evidence="21">Suppresses SRC activation by recognizing and binding to active SRC and facilitating PTPN13-mediated dephosphorylation of SRC 'Tyr-419' leading to its inactivation. Inactivated SRC dissociates from this protein allowing the initiation of a new SRC inactivation cycle. Involved in reorganization of the actin cytoskeleton. In nonmuscle cells, binds to ACTN1 (alpha-actinin-1), increases the affinity of ACTN1 to F-actin (filamentous actin), and promotes formation of actin stress fibers. Involved in regulation of the synaptic AMPA receptor transport in dendritic spines of hippocampal pyramidal neurons directing the receptors toward an insertion at the postsynaptic membrane. Links endosomal surface-internalized GRIA1-containing AMPA receptors to the alpha-actinin/actin cytoskeleton. Increases AMPA receptor-mediated excitatory postsynaptic currents in neurons.</text>
</comment>
<evidence type="ECO:0000256" key="7">
    <source>
        <dbReference type="ARBA" id="ARBA00004556"/>
    </source>
</evidence>
<dbReference type="InterPro" id="IPR001478">
    <property type="entry name" value="PDZ"/>
</dbReference>
<evidence type="ECO:0000256" key="3">
    <source>
        <dbReference type="ARBA" id="ARBA00004245"/>
    </source>
</evidence>
<evidence type="ECO:0000256" key="6">
    <source>
        <dbReference type="ARBA" id="ARBA00004552"/>
    </source>
</evidence>
<dbReference type="PANTHER" id="PTHR24214">
    <property type="entry name" value="PDZ AND LIM DOMAIN PROTEIN ZASP"/>
    <property type="match status" value="1"/>
</dbReference>
<evidence type="ECO:0000256" key="9">
    <source>
        <dbReference type="ARBA" id="ARBA00022599"/>
    </source>
</evidence>
<keyword evidence="15" id="KW-0472">Membrane</keyword>
<dbReference type="GO" id="GO:0031901">
    <property type="term" value="C:early endosome membrane"/>
    <property type="evidence" value="ECO:0007669"/>
    <property type="project" value="UniProtKB-SubCell"/>
</dbReference>
<keyword evidence="22" id="KW-0863">Zinc-finger</keyword>
<evidence type="ECO:0000256" key="14">
    <source>
        <dbReference type="ARBA" id="ARBA00023038"/>
    </source>
</evidence>
<dbReference type="GO" id="GO:0005634">
    <property type="term" value="C:nucleus"/>
    <property type="evidence" value="ECO:0007669"/>
    <property type="project" value="UniProtKB-SubCell"/>
</dbReference>
<dbReference type="GO" id="GO:0005912">
    <property type="term" value="C:adherens junction"/>
    <property type="evidence" value="ECO:0007669"/>
    <property type="project" value="TreeGrafter"/>
</dbReference>
<dbReference type="SUPFAM" id="SSF50156">
    <property type="entry name" value="PDZ domain-like"/>
    <property type="match status" value="1"/>
</dbReference>
<evidence type="ECO:0000256" key="20">
    <source>
        <dbReference type="ARBA" id="ARBA00039369"/>
    </source>
</evidence>
<keyword evidence="11" id="KW-0967">Endosome</keyword>
<comment type="caution">
    <text evidence="28">The sequence shown here is derived from an EMBL/GenBank/DDBJ whole genome shotgun (WGS) entry which is preliminary data.</text>
</comment>
<dbReference type="GO" id="GO:0008270">
    <property type="term" value="F:zinc ion binding"/>
    <property type="evidence" value="ECO:0007669"/>
    <property type="project" value="UniProtKB-KW"/>
</dbReference>
<keyword evidence="17" id="KW-0539">Nucleus</keyword>
<dbReference type="FunFam" id="2.10.110.10:FF:000026">
    <property type="entry name" value="PDZ and LIM domain protein 3"/>
    <property type="match status" value="1"/>
</dbReference>
<dbReference type="GO" id="GO:0007507">
    <property type="term" value="P:heart development"/>
    <property type="evidence" value="ECO:0007669"/>
    <property type="project" value="TreeGrafter"/>
</dbReference>
<keyword evidence="9" id="KW-0771">Synaptosome</keyword>